<feature type="transmembrane region" description="Helical" evidence="1">
    <location>
        <begin position="128"/>
        <end position="148"/>
    </location>
</feature>
<evidence type="ECO:0008006" key="3">
    <source>
        <dbReference type="Google" id="ProtNLM"/>
    </source>
</evidence>
<sequence>MNTKSIQTNFQHYAPWVLMLFHLIGLGIFLYPDRVEGLSGFNMLLCAVLIFFSSTNWRTEAYLLVGIIIGGFTVEAIGVNTGLLFGTYEYGSELGPKIYGVPFVLGFNWYCVVAASAHLVLKWFPTHLSLVVKAIMVGLLCVFLDYLIEPVAMKYNFWDWENSLIPLFNYVCWFIFASIFAGVYLLNVKLLNSTAHVLFYIWMGFFFILNFI</sequence>
<accession>A0A6S6UCM1</accession>
<protein>
    <recommendedName>
        <fullName evidence="3">Carotenoid biosynthesis protein</fullName>
    </recommendedName>
</protein>
<dbReference type="PANTHER" id="PTHR39419">
    <property type="entry name" value="SLL0814 PROTEIN"/>
    <property type="match status" value="1"/>
</dbReference>
<name>A0A6S6UCM1_9BACT</name>
<evidence type="ECO:0000256" key="1">
    <source>
        <dbReference type="SAM" id="Phobius"/>
    </source>
</evidence>
<feature type="transmembrane region" description="Helical" evidence="1">
    <location>
        <begin position="12"/>
        <end position="31"/>
    </location>
</feature>
<feature type="transmembrane region" description="Helical" evidence="1">
    <location>
        <begin position="168"/>
        <end position="186"/>
    </location>
</feature>
<feature type="transmembrane region" description="Helical" evidence="1">
    <location>
        <begin position="37"/>
        <end position="54"/>
    </location>
</feature>
<dbReference type="PANTHER" id="PTHR39419:SF1">
    <property type="entry name" value="SLL0814 PROTEIN"/>
    <property type="match status" value="1"/>
</dbReference>
<dbReference type="AlphaFoldDB" id="A0A6S6UCM1"/>
<evidence type="ECO:0000313" key="2">
    <source>
        <dbReference type="EMBL" id="CAA6829619.1"/>
    </source>
</evidence>
<reference evidence="2" key="1">
    <citation type="submission" date="2020-01" db="EMBL/GenBank/DDBJ databases">
        <authorList>
            <person name="Meier V. D."/>
            <person name="Meier V D."/>
        </authorList>
    </citation>
    <scope>NUCLEOTIDE SEQUENCE</scope>
    <source>
        <strain evidence="2">HLG_WM_MAG_10</strain>
    </source>
</reference>
<dbReference type="Pfam" id="PF04240">
    <property type="entry name" value="Caroten_synth"/>
    <property type="match status" value="1"/>
</dbReference>
<keyword evidence="1" id="KW-0812">Transmembrane</keyword>
<keyword evidence="1" id="KW-1133">Transmembrane helix</keyword>
<organism evidence="2">
    <name type="scientific">uncultured Aureispira sp</name>
    <dbReference type="NCBI Taxonomy" id="1331704"/>
    <lineage>
        <taxon>Bacteria</taxon>
        <taxon>Pseudomonadati</taxon>
        <taxon>Bacteroidota</taxon>
        <taxon>Saprospiria</taxon>
        <taxon>Saprospirales</taxon>
        <taxon>Saprospiraceae</taxon>
        <taxon>Aureispira</taxon>
        <taxon>environmental samples</taxon>
    </lineage>
</organism>
<dbReference type="EMBL" id="CACVAQ010000505">
    <property type="protein sequence ID" value="CAA6829619.1"/>
    <property type="molecule type" value="Genomic_DNA"/>
</dbReference>
<feature type="transmembrane region" description="Helical" evidence="1">
    <location>
        <begin position="61"/>
        <end position="86"/>
    </location>
</feature>
<dbReference type="InterPro" id="IPR007354">
    <property type="entry name" value="CruF-like"/>
</dbReference>
<feature type="transmembrane region" description="Helical" evidence="1">
    <location>
        <begin position="98"/>
        <end position="121"/>
    </location>
</feature>
<feature type="transmembrane region" description="Helical" evidence="1">
    <location>
        <begin position="193"/>
        <end position="211"/>
    </location>
</feature>
<gene>
    <name evidence="2" type="ORF">HELGO_WM25151</name>
</gene>
<proteinExistence type="predicted"/>
<keyword evidence="1" id="KW-0472">Membrane</keyword>